<dbReference type="EMBL" id="WWCX01000129">
    <property type="protein sequence ID" value="MYM98562.1"/>
    <property type="molecule type" value="Genomic_DNA"/>
</dbReference>
<comment type="caution">
    <text evidence="1">The sequence shown here is derived from an EMBL/GenBank/DDBJ whole genome shotgun (WGS) entry which is preliminary data.</text>
</comment>
<name>A0A845GZ17_9BURK</name>
<dbReference type="RefSeq" id="WP_161087376.1">
    <property type="nucleotide sequence ID" value="NZ_WWCX01000129.1"/>
</dbReference>
<proteinExistence type="predicted"/>
<organism evidence="1 2">
    <name type="scientific">Duganella vulcania</name>
    <dbReference type="NCBI Taxonomy" id="2692166"/>
    <lineage>
        <taxon>Bacteria</taxon>
        <taxon>Pseudomonadati</taxon>
        <taxon>Pseudomonadota</taxon>
        <taxon>Betaproteobacteria</taxon>
        <taxon>Burkholderiales</taxon>
        <taxon>Oxalobacteraceae</taxon>
        <taxon>Telluria group</taxon>
        <taxon>Duganella</taxon>
    </lineage>
</organism>
<reference evidence="1" key="1">
    <citation type="submission" date="2019-12" db="EMBL/GenBank/DDBJ databases">
        <title>Novel species isolated from a subtropical stream in China.</title>
        <authorList>
            <person name="Lu H."/>
        </authorList>
    </citation>
    <scope>NUCLEOTIDE SEQUENCE [LARGE SCALE GENOMIC DNA]</scope>
    <source>
        <strain evidence="1">FT81W</strain>
    </source>
</reference>
<sequence length="161" mass="18667">MNDKGIYYSCSTWIAYEICQWFYGEVHHAWCTPYFDPPSRLNRYNSIPPSSNPRALYWSLMRDVDALDFHSARIDNVRLGLQRGADSRRKSGMIDKYQFKEIQETLSLAQPANFRPLMFVIPGAPVTAMLKRVPVARRASLLSEEYIIDNLPRCLFDAIEL</sequence>
<evidence type="ECO:0000313" key="1">
    <source>
        <dbReference type="EMBL" id="MYM98562.1"/>
    </source>
</evidence>
<protein>
    <submittedName>
        <fullName evidence="1">Uncharacterized protein</fullName>
    </submittedName>
</protein>
<dbReference type="AlphaFoldDB" id="A0A845GZ17"/>
<accession>A0A845GZ17</accession>
<gene>
    <name evidence="1" type="ORF">GTP90_32430</name>
</gene>
<dbReference type="Proteomes" id="UP000447355">
    <property type="component" value="Unassembled WGS sequence"/>
</dbReference>
<evidence type="ECO:0000313" key="2">
    <source>
        <dbReference type="Proteomes" id="UP000447355"/>
    </source>
</evidence>